<proteinExistence type="predicted"/>
<organism evidence="1 2">
    <name type="scientific">Parendozoicomonas haliclonae</name>
    <dbReference type="NCBI Taxonomy" id="1960125"/>
    <lineage>
        <taxon>Bacteria</taxon>
        <taxon>Pseudomonadati</taxon>
        <taxon>Pseudomonadota</taxon>
        <taxon>Gammaproteobacteria</taxon>
        <taxon>Oceanospirillales</taxon>
        <taxon>Endozoicomonadaceae</taxon>
        <taxon>Parendozoicomonas</taxon>
    </lineage>
</organism>
<evidence type="ECO:0000313" key="1">
    <source>
        <dbReference type="EMBL" id="SMA50811.1"/>
    </source>
</evidence>
<dbReference type="AlphaFoldDB" id="A0A1X7AR64"/>
<accession>A0A1X7AR64</accession>
<reference evidence="1 2" key="1">
    <citation type="submission" date="2017-03" db="EMBL/GenBank/DDBJ databases">
        <authorList>
            <person name="Afonso C.L."/>
            <person name="Miller P.J."/>
            <person name="Scott M.A."/>
            <person name="Spackman E."/>
            <person name="Goraichik I."/>
            <person name="Dimitrov K.M."/>
            <person name="Suarez D.L."/>
            <person name="Swayne D.E."/>
        </authorList>
    </citation>
    <scope>NUCLEOTIDE SEQUENCE [LARGE SCALE GENOMIC DNA]</scope>
    <source>
        <strain evidence="1">SB41UT1</strain>
    </source>
</reference>
<dbReference type="OrthoDB" id="8781963at2"/>
<gene>
    <name evidence="1" type="ORF">EHSB41UT_04628</name>
</gene>
<dbReference type="RefSeq" id="WP_087113254.1">
    <property type="nucleotide sequence ID" value="NZ_CBCSCN010000015.1"/>
</dbReference>
<name>A0A1X7AR64_9GAMM</name>
<evidence type="ECO:0000313" key="2">
    <source>
        <dbReference type="Proteomes" id="UP000196573"/>
    </source>
</evidence>
<dbReference type="Proteomes" id="UP000196573">
    <property type="component" value="Unassembled WGS sequence"/>
</dbReference>
<dbReference type="EMBL" id="FWPT01000017">
    <property type="protein sequence ID" value="SMA50811.1"/>
    <property type="molecule type" value="Genomic_DNA"/>
</dbReference>
<protein>
    <submittedName>
        <fullName evidence="1">Uncharacterized protein</fullName>
    </submittedName>
</protein>
<sequence length="182" mass="20897">MNELLAIIEVDKNNKVLCGAPECKRSIFKRIHVIRENGKINILGEKCFIGIHGKTLGKEKPKLTGNTYRKLTEEERELLLLNTEKLIEKLEHEYQNSEAISDPYTERQFFHEVPDQDNGDKKETSLESKPSHDVGREVQCLYCGYPFLTSLRHMPAKGYKCGKCKSLNIQMSLEKIASKQKT</sequence>
<keyword evidence="2" id="KW-1185">Reference proteome</keyword>